<evidence type="ECO:0000259" key="3">
    <source>
        <dbReference type="Pfam" id="PF00890"/>
    </source>
</evidence>
<evidence type="ECO:0000256" key="1">
    <source>
        <dbReference type="ARBA" id="ARBA00022630"/>
    </source>
</evidence>
<evidence type="ECO:0000313" key="7">
    <source>
        <dbReference type="Proteomes" id="UP000184418"/>
    </source>
</evidence>
<dbReference type="STRING" id="1121955.SAMN02745146_3303"/>
<evidence type="ECO:0000259" key="4">
    <source>
        <dbReference type="Pfam" id="PF01266"/>
    </source>
</evidence>
<proteinExistence type="predicted"/>
<dbReference type="AlphaFoldDB" id="A0A1M6JXB7"/>
<dbReference type="Pfam" id="PF01266">
    <property type="entry name" value="DAO"/>
    <property type="match status" value="1"/>
</dbReference>
<feature type="domain" description="FAD-dependent oxidoreductase 2 FAD-binding" evidence="3">
    <location>
        <begin position="87"/>
        <end position="120"/>
    </location>
</feature>
<keyword evidence="1" id="KW-0285">Flavoprotein</keyword>
<dbReference type="InterPro" id="IPR028348">
    <property type="entry name" value="FAD-binding_protein"/>
</dbReference>
<dbReference type="PANTHER" id="PTHR42842:SF3">
    <property type="entry name" value="FAD_NAD(P)-BINDING OXIDOREDUCTASE FAMILY PROTEIN"/>
    <property type="match status" value="1"/>
</dbReference>
<dbReference type="InterPro" id="IPR049516">
    <property type="entry name" value="FAD-depend_C"/>
</dbReference>
<dbReference type="PRINTS" id="PR00411">
    <property type="entry name" value="PNDRDTASEI"/>
</dbReference>
<dbReference type="Pfam" id="PF00890">
    <property type="entry name" value="FAD_binding_2"/>
    <property type="match status" value="1"/>
</dbReference>
<dbReference type="SUPFAM" id="SSF51905">
    <property type="entry name" value="FAD/NAD(P)-binding domain"/>
    <property type="match status" value="1"/>
</dbReference>
<evidence type="ECO:0000256" key="2">
    <source>
        <dbReference type="ARBA" id="ARBA00023002"/>
    </source>
</evidence>
<dbReference type="RefSeq" id="WP_073111223.1">
    <property type="nucleotide sequence ID" value="NZ_FQYN01000007.1"/>
</dbReference>
<dbReference type="PRINTS" id="PR00368">
    <property type="entry name" value="FADPNR"/>
</dbReference>
<dbReference type="InterPro" id="IPR006076">
    <property type="entry name" value="FAD-dep_OxRdtase"/>
</dbReference>
<dbReference type="InterPro" id="IPR003953">
    <property type="entry name" value="FAD-dep_OxRdtase_2_FAD-bd"/>
</dbReference>
<dbReference type="PANTHER" id="PTHR42842">
    <property type="entry name" value="FAD/NAD(P)-BINDING OXIDOREDUCTASE"/>
    <property type="match status" value="1"/>
</dbReference>
<dbReference type="Proteomes" id="UP000184418">
    <property type="component" value="Unassembled WGS sequence"/>
</dbReference>
<accession>A0A1M6JXB7</accession>
<keyword evidence="7" id="KW-1185">Reference proteome</keyword>
<feature type="domain" description="FAD dependent oxidoreductase" evidence="4">
    <location>
        <begin position="197"/>
        <end position="267"/>
    </location>
</feature>
<dbReference type="PIRSF" id="PIRSF038984">
    <property type="entry name" value="FAD_binding_protein"/>
    <property type="match status" value="1"/>
</dbReference>
<dbReference type="InterPro" id="IPR036188">
    <property type="entry name" value="FAD/NAD-bd_sf"/>
</dbReference>
<name>A0A1M6JXB7_9BACT</name>
<keyword evidence="2" id="KW-0560">Oxidoreductase</keyword>
<dbReference type="OrthoDB" id="9772594at2"/>
<dbReference type="Pfam" id="PF21688">
    <property type="entry name" value="FAD-depend_C"/>
    <property type="match status" value="1"/>
</dbReference>
<gene>
    <name evidence="6" type="ORF">SAMN02745146_3303</name>
</gene>
<evidence type="ECO:0000313" key="6">
    <source>
        <dbReference type="EMBL" id="SHJ51303.1"/>
    </source>
</evidence>
<reference evidence="6 7" key="1">
    <citation type="submission" date="2016-11" db="EMBL/GenBank/DDBJ databases">
        <authorList>
            <person name="Jaros S."/>
            <person name="Januszkiewicz K."/>
            <person name="Wedrychowicz H."/>
        </authorList>
    </citation>
    <scope>NUCLEOTIDE SEQUENCE [LARGE SCALE GENOMIC DNA]</scope>
    <source>
        <strain evidence="6 7">DSM 21074</strain>
    </source>
</reference>
<sequence>MSKQEIEVLLPPEVAYDEFARYRALLAAAGLEPGAADFVHLRKRSIDARGRQPLVRLRADIWLTPPPADTFGPWFQYADVSRARRSVIIVGAGPAGLFAALRCIELGLKPIVLERGKDVRTRRRDLAALNKEHVVNPDSNYCFGEGGAGTYSDGKLYTRATKRGDIQRILRLLVQHGATPDILVDAHPHIGTNKLPSVVAALRDTIRAAGGEVRFDTRVDDLILAQNHLRGVVTAAGKALEADAVILATGHSARDIYELLHRRGVRIEAKPFALGVRVEHPQQLIDQAQYRLQDRGPLPAASYALVHQTQWQGRQRGVFSFCMCPGGFIVPAATAPGEVVVNGMSPSRRDSRFANSGIVTAIELEDMDLAQHGELAGLRLQQQLEQRACALAGHTQRAPAQRLGDFLKGTVSSELLETSYQPGLVSVDMERVLGPGLAERLRQGFRDFGRKIPGYVTNAAQIVGVESRTSAPVRIPRDRDTLEHPEIKGLFPCGEGAGFAGGIVSAAMDGERCAEAVLALF</sequence>
<organism evidence="6 7">
    <name type="scientific">Hymenobacter daecheongensis DSM 21074</name>
    <dbReference type="NCBI Taxonomy" id="1121955"/>
    <lineage>
        <taxon>Bacteria</taxon>
        <taxon>Pseudomonadati</taxon>
        <taxon>Bacteroidota</taxon>
        <taxon>Cytophagia</taxon>
        <taxon>Cytophagales</taxon>
        <taxon>Hymenobacteraceae</taxon>
        <taxon>Hymenobacter</taxon>
    </lineage>
</organism>
<evidence type="ECO:0000259" key="5">
    <source>
        <dbReference type="Pfam" id="PF21688"/>
    </source>
</evidence>
<dbReference type="EMBL" id="FQYN01000007">
    <property type="protein sequence ID" value="SHJ51303.1"/>
    <property type="molecule type" value="Genomic_DNA"/>
</dbReference>
<dbReference type="Gene3D" id="3.50.50.60">
    <property type="entry name" value="FAD/NAD(P)-binding domain"/>
    <property type="match status" value="2"/>
</dbReference>
<protein>
    <submittedName>
        <fullName evidence="6">Uncharacterized protein</fullName>
    </submittedName>
</protein>
<dbReference type="GO" id="GO:0016491">
    <property type="term" value="F:oxidoreductase activity"/>
    <property type="evidence" value="ECO:0007669"/>
    <property type="project" value="UniProtKB-KW"/>
</dbReference>
<feature type="domain" description="FAD-dependent protein C-terminal" evidence="5">
    <location>
        <begin position="271"/>
        <end position="469"/>
    </location>
</feature>